<dbReference type="HOGENOM" id="CLU_3051126_0_0_1"/>
<dbReference type="EMBL" id="KN840550">
    <property type="protein sequence ID" value="KIP05204.1"/>
    <property type="molecule type" value="Genomic_DNA"/>
</dbReference>
<keyword evidence="3" id="KW-1185">Reference proteome</keyword>
<dbReference type="AlphaFoldDB" id="A0A0C3NJT1"/>
<feature type="compositionally biased region" description="Polar residues" evidence="1">
    <location>
        <begin position="24"/>
        <end position="35"/>
    </location>
</feature>
<gene>
    <name evidence="2" type="ORF">PHLGIDRAFT_164682</name>
</gene>
<evidence type="ECO:0000313" key="2">
    <source>
        <dbReference type="EMBL" id="KIP05204.1"/>
    </source>
</evidence>
<accession>A0A0C3NJT1</accession>
<name>A0A0C3NJT1_PHLG1</name>
<organism evidence="2 3">
    <name type="scientific">Phlebiopsis gigantea (strain 11061_1 CR5-6)</name>
    <name type="common">White-rot fungus</name>
    <name type="synonym">Peniophora gigantea</name>
    <dbReference type="NCBI Taxonomy" id="745531"/>
    <lineage>
        <taxon>Eukaryota</taxon>
        <taxon>Fungi</taxon>
        <taxon>Dikarya</taxon>
        <taxon>Basidiomycota</taxon>
        <taxon>Agaricomycotina</taxon>
        <taxon>Agaricomycetes</taxon>
        <taxon>Polyporales</taxon>
        <taxon>Phanerochaetaceae</taxon>
        <taxon>Phlebiopsis</taxon>
    </lineage>
</organism>
<proteinExistence type="predicted"/>
<evidence type="ECO:0000313" key="3">
    <source>
        <dbReference type="Proteomes" id="UP000053257"/>
    </source>
</evidence>
<protein>
    <submittedName>
        <fullName evidence="2">Uncharacterized protein</fullName>
    </submittedName>
</protein>
<reference evidence="2 3" key="1">
    <citation type="journal article" date="2014" name="PLoS Genet.">
        <title>Analysis of the Phlebiopsis gigantea genome, transcriptome and secretome provides insight into its pioneer colonization strategies of wood.</title>
        <authorList>
            <person name="Hori C."/>
            <person name="Ishida T."/>
            <person name="Igarashi K."/>
            <person name="Samejima M."/>
            <person name="Suzuki H."/>
            <person name="Master E."/>
            <person name="Ferreira P."/>
            <person name="Ruiz-Duenas F.J."/>
            <person name="Held B."/>
            <person name="Canessa P."/>
            <person name="Larrondo L.F."/>
            <person name="Schmoll M."/>
            <person name="Druzhinina I.S."/>
            <person name="Kubicek C.P."/>
            <person name="Gaskell J.A."/>
            <person name="Kersten P."/>
            <person name="St John F."/>
            <person name="Glasner J."/>
            <person name="Sabat G."/>
            <person name="Splinter BonDurant S."/>
            <person name="Syed K."/>
            <person name="Yadav J."/>
            <person name="Mgbeahuruike A.C."/>
            <person name="Kovalchuk A."/>
            <person name="Asiegbu F.O."/>
            <person name="Lackner G."/>
            <person name="Hoffmeister D."/>
            <person name="Rencoret J."/>
            <person name="Gutierrez A."/>
            <person name="Sun H."/>
            <person name="Lindquist E."/>
            <person name="Barry K."/>
            <person name="Riley R."/>
            <person name="Grigoriev I.V."/>
            <person name="Henrissat B."/>
            <person name="Kues U."/>
            <person name="Berka R.M."/>
            <person name="Martinez A.T."/>
            <person name="Covert S.F."/>
            <person name="Blanchette R.A."/>
            <person name="Cullen D."/>
        </authorList>
    </citation>
    <scope>NUCLEOTIDE SEQUENCE [LARGE SCALE GENOMIC DNA]</scope>
    <source>
        <strain evidence="2 3">11061_1 CR5-6</strain>
    </source>
</reference>
<dbReference type="Proteomes" id="UP000053257">
    <property type="component" value="Unassembled WGS sequence"/>
</dbReference>
<feature type="region of interest" description="Disordered" evidence="1">
    <location>
        <begin position="1"/>
        <end position="54"/>
    </location>
</feature>
<sequence length="54" mass="6039">MVHYRDASHPLRTPTGSCCPARQQHGSAGHSSFSRASHDRPRRTAATKARARRR</sequence>
<feature type="compositionally biased region" description="Basic residues" evidence="1">
    <location>
        <begin position="40"/>
        <end position="54"/>
    </location>
</feature>
<evidence type="ECO:0000256" key="1">
    <source>
        <dbReference type="SAM" id="MobiDB-lite"/>
    </source>
</evidence>